<evidence type="ECO:0000256" key="2">
    <source>
        <dbReference type="ARBA" id="ARBA00022723"/>
    </source>
</evidence>
<dbReference type="AlphaFoldDB" id="A0A067P1W0"/>
<proteinExistence type="predicted"/>
<dbReference type="STRING" id="1137138.A0A067P1W0"/>
<dbReference type="EMBL" id="KL198004">
    <property type="protein sequence ID" value="KDQ33235.1"/>
    <property type="molecule type" value="Genomic_DNA"/>
</dbReference>
<evidence type="ECO:0000256" key="6">
    <source>
        <dbReference type="ARBA" id="ARBA00023242"/>
    </source>
</evidence>
<keyword evidence="2" id="KW-0479">Metal-binding</keyword>
<evidence type="ECO:0000256" key="7">
    <source>
        <dbReference type="SAM" id="MobiDB-lite"/>
    </source>
</evidence>
<feature type="compositionally biased region" description="Polar residues" evidence="7">
    <location>
        <begin position="565"/>
        <end position="577"/>
    </location>
</feature>
<dbReference type="GO" id="GO:0006351">
    <property type="term" value="P:DNA-templated transcription"/>
    <property type="evidence" value="ECO:0007669"/>
    <property type="project" value="InterPro"/>
</dbReference>
<keyword evidence="3" id="KW-0805">Transcription regulation</keyword>
<evidence type="ECO:0000256" key="3">
    <source>
        <dbReference type="ARBA" id="ARBA00023015"/>
    </source>
</evidence>
<evidence type="ECO:0000256" key="5">
    <source>
        <dbReference type="ARBA" id="ARBA00023163"/>
    </source>
</evidence>
<dbReference type="SUPFAM" id="SSF57701">
    <property type="entry name" value="Zn2/Cys6 DNA-binding domain"/>
    <property type="match status" value="1"/>
</dbReference>
<sequence length="669" mass="75704">MTMPASIPNSFYPVAPSNEGSDTESSHRTQGTQSRQGSRGTGKLTGACVHCKSLKVRCEFSPGDSACQRCQAGNYQCMARTRKKRKPAPTHEDLQERSLNQDLQIKSLLLEFDKIKTETKIREWMAKAHSDTSSEASGGGLHALSPPNIVKHCGLYPPEIVELFRIFFDRINPFFSILDPDLHTPERLIWTSPFLFTVVCATASRYYTERPNLYHLAKDFARDAAGKALIDASKSVDVCQAYLLLAVYPVPKKRWTEDRSWLLMGVAIRMALELQLNQPPPPHLDDREALNRTRTWLNCFCVDGSHAIQFGKQPMLRLDDYTAKHSEDWYKTSSINIDFDIHLCGYVELIILMAEWRNEIAEEDLSFDPVSICVKFDGRLSAGMNKWIRRYAQDSAATSICIYRGTTTQMIAAYLRLVVLSLAFQQQLKRGLNRDSYVVQKSIDAARSVIRIMIDKLYPTGTLRYAMEAHFLYVSFAAAFLLNFLRPKLLPLLDEGQYQGIVSLVGQLIDVLGSKEVALDGRHTPALYSRFLSSLLAKHRPKKSEATDTIMNDDLKIYPQYPADRQQTPPNQFSWPDTTEYRGDVSPPSQSDLPDGTVFQQSGEATMDFSLTYFMRSVSQDQPAVGFDPNTRPVVAPMPVQWETYAQELSNLYNENASAQYATSWRPLF</sequence>
<dbReference type="PANTHER" id="PTHR31845:SF19">
    <property type="entry name" value="TRANSCRIPTION FACTOR DOMAIN-CONTAINING PROTEIN"/>
    <property type="match status" value="1"/>
</dbReference>
<dbReference type="VEuPathDB" id="FungiDB:PLEOSDRAFT_60803"/>
<dbReference type="PROSITE" id="PS00463">
    <property type="entry name" value="ZN2_CY6_FUNGAL_1"/>
    <property type="match status" value="1"/>
</dbReference>
<dbReference type="GO" id="GO:0000981">
    <property type="term" value="F:DNA-binding transcription factor activity, RNA polymerase II-specific"/>
    <property type="evidence" value="ECO:0007669"/>
    <property type="project" value="InterPro"/>
</dbReference>
<evidence type="ECO:0000256" key="4">
    <source>
        <dbReference type="ARBA" id="ARBA00023125"/>
    </source>
</evidence>
<reference evidence="10" key="1">
    <citation type="journal article" date="2014" name="Proc. Natl. Acad. Sci. U.S.A.">
        <title>Extensive sampling of basidiomycete genomes demonstrates inadequacy of the white-rot/brown-rot paradigm for wood decay fungi.</title>
        <authorList>
            <person name="Riley R."/>
            <person name="Salamov A.A."/>
            <person name="Brown D.W."/>
            <person name="Nagy L.G."/>
            <person name="Floudas D."/>
            <person name="Held B.W."/>
            <person name="Levasseur A."/>
            <person name="Lombard V."/>
            <person name="Morin E."/>
            <person name="Otillar R."/>
            <person name="Lindquist E.A."/>
            <person name="Sun H."/>
            <person name="LaButti K.M."/>
            <person name="Schmutz J."/>
            <person name="Jabbour D."/>
            <person name="Luo H."/>
            <person name="Baker S.E."/>
            <person name="Pisabarro A.G."/>
            <person name="Walton J.D."/>
            <person name="Blanchette R.A."/>
            <person name="Henrissat B."/>
            <person name="Martin F."/>
            <person name="Cullen D."/>
            <person name="Hibbett D.S."/>
            <person name="Grigoriev I.V."/>
        </authorList>
    </citation>
    <scope>NUCLEOTIDE SEQUENCE [LARGE SCALE GENOMIC DNA]</scope>
    <source>
        <strain evidence="10">PC15</strain>
    </source>
</reference>
<dbReference type="GO" id="GO:0000976">
    <property type="term" value="F:transcription cis-regulatory region binding"/>
    <property type="evidence" value="ECO:0007669"/>
    <property type="project" value="TreeGrafter"/>
</dbReference>
<gene>
    <name evidence="9" type="ORF">PLEOSDRAFT_60803</name>
</gene>
<dbReference type="SMART" id="SM00066">
    <property type="entry name" value="GAL4"/>
    <property type="match status" value="1"/>
</dbReference>
<dbReference type="HOGENOM" id="CLU_026652_0_0_1"/>
<accession>A0A067P1W0</accession>
<dbReference type="InterPro" id="IPR001138">
    <property type="entry name" value="Zn2Cys6_DnaBD"/>
</dbReference>
<dbReference type="InterPro" id="IPR036864">
    <property type="entry name" value="Zn2-C6_fun-type_DNA-bd_sf"/>
</dbReference>
<dbReference type="PANTHER" id="PTHR31845">
    <property type="entry name" value="FINGER DOMAIN PROTEIN, PUTATIVE-RELATED"/>
    <property type="match status" value="1"/>
</dbReference>
<dbReference type="SMART" id="SM00906">
    <property type="entry name" value="Fungal_trans"/>
    <property type="match status" value="1"/>
</dbReference>
<comment type="subcellular location">
    <subcellularLocation>
        <location evidence="1">Nucleus</location>
    </subcellularLocation>
</comment>
<feature type="compositionally biased region" description="Polar residues" evidence="7">
    <location>
        <begin position="28"/>
        <end position="38"/>
    </location>
</feature>
<organism evidence="9 10">
    <name type="scientific">Pleurotus ostreatus (strain PC15)</name>
    <name type="common">Oyster mushroom</name>
    <dbReference type="NCBI Taxonomy" id="1137138"/>
    <lineage>
        <taxon>Eukaryota</taxon>
        <taxon>Fungi</taxon>
        <taxon>Dikarya</taxon>
        <taxon>Basidiomycota</taxon>
        <taxon>Agaricomycotina</taxon>
        <taxon>Agaricomycetes</taxon>
        <taxon>Agaricomycetidae</taxon>
        <taxon>Agaricales</taxon>
        <taxon>Pleurotineae</taxon>
        <taxon>Pleurotaceae</taxon>
        <taxon>Pleurotus</taxon>
    </lineage>
</organism>
<keyword evidence="5" id="KW-0804">Transcription</keyword>
<dbReference type="OrthoDB" id="3163292at2759"/>
<dbReference type="Gene3D" id="4.10.240.10">
    <property type="entry name" value="Zn(2)-C6 fungal-type DNA-binding domain"/>
    <property type="match status" value="1"/>
</dbReference>
<evidence type="ECO:0000259" key="8">
    <source>
        <dbReference type="PROSITE" id="PS00463"/>
    </source>
</evidence>
<dbReference type="InterPro" id="IPR007219">
    <property type="entry name" value="XnlR_reg_dom"/>
</dbReference>
<feature type="region of interest" description="Disordered" evidence="7">
    <location>
        <begin position="561"/>
        <end position="592"/>
    </location>
</feature>
<dbReference type="GO" id="GO:0005634">
    <property type="term" value="C:nucleus"/>
    <property type="evidence" value="ECO:0007669"/>
    <property type="project" value="UniProtKB-SubCell"/>
</dbReference>
<protein>
    <recommendedName>
        <fullName evidence="8">Zn(2)-C6 fungal-type domain-containing protein</fullName>
    </recommendedName>
</protein>
<dbReference type="InParanoid" id="A0A067P1W0"/>
<feature type="region of interest" description="Disordered" evidence="7">
    <location>
        <begin position="1"/>
        <end position="42"/>
    </location>
</feature>
<keyword evidence="6" id="KW-0539">Nucleus</keyword>
<dbReference type="CDD" id="cd00067">
    <property type="entry name" value="GAL4"/>
    <property type="match status" value="1"/>
</dbReference>
<evidence type="ECO:0000256" key="1">
    <source>
        <dbReference type="ARBA" id="ARBA00004123"/>
    </source>
</evidence>
<dbReference type="CDD" id="cd12148">
    <property type="entry name" value="fungal_TF_MHR"/>
    <property type="match status" value="1"/>
</dbReference>
<keyword evidence="4" id="KW-0238">DNA-binding</keyword>
<feature type="domain" description="Zn(2)-C6 fungal-type" evidence="8">
    <location>
        <begin position="47"/>
        <end position="77"/>
    </location>
</feature>
<dbReference type="Pfam" id="PF04082">
    <property type="entry name" value="Fungal_trans"/>
    <property type="match status" value="1"/>
</dbReference>
<name>A0A067P1W0_PLEO1</name>
<evidence type="ECO:0000313" key="9">
    <source>
        <dbReference type="EMBL" id="KDQ33235.1"/>
    </source>
</evidence>
<evidence type="ECO:0000313" key="10">
    <source>
        <dbReference type="Proteomes" id="UP000027073"/>
    </source>
</evidence>
<dbReference type="Pfam" id="PF00172">
    <property type="entry name" value="Zn_clus"/>
    <property type="match status" value="1"/>
</dbReference>
<dbReference type="GO" id="GO:0008270">
    <property type="term" value="F:zinc ion binding"/>
    <property type="evidence" value="ECO:0007669"/>
    <property type="project" value="InterPro"/>
</dbReference>
<dbReference type="Proteomes" id="UP000027073">
    <property type="component" value="Unassembled WGS sequence"/>
</dbReference>
<dbReference type="InterPro" id="IPR051089">
    <property type="entry name" value="prtT"/>
</dbReference>